<evidence type="ECO:0000256" key="1">
    <source>
        <dbReference type="SAM" id="Phobius"/>
    </source>
</evidence>
<name>A0A8R7TPL5_TRIUA</name>
<reference evidence="2" key="3">
    <citation type="submission" date="2022-06" db="UniProtKB">
        <authorList>
            <consortium name="EnsemblPlants"/>
        </authorList>
    </citation>
    <scope>IDENTIFICATION</scope>
</reference>
<dbReference type="EnsemblPlants" id="TuG1812G0200006306.01.T01">
    <property type="protein sequence ID" value="TuG1812G0200006306.01.T01.cds397357"/>
    <property type="gene ID" value="TuG1812G0200006306.01"/>
</dbReference>
<accession>A0A8R7TPL5</accession>
<dbReference type="Proteomes" id="UP000015106">
    <property type="component" value="Chromosome 2"/>
</dbReference>
<dbReference type="Gramene" id="TuG1812G0200006306.01.T01">
    <property type="protein sequence ID" value="TuG1812G0200006306.01.T01.cds397357"/>
    <property type="gene ID" value="TuG1812G0200006306.01"/>
</dbReference>
<dbReference type="AlphaFoldDB" id="A0A8R7TPL5"/>
<organism evidence="2 3">
    <name type="scientific">Triticum urartu</name>
    <name type="common">Red wild einkorn</name>
    <name type="synonym">Crithodium urartu</name>
    <dbReference type="NCBI Taxonomy" id="4572"/>
    <lineage>
        <taxon>Eukaryota</taxon>
        <taxon>Viridiplantae</taxon>
        <taxon>Streptophyta</taxon>
        <taxon>Embryophyta</taxon>
        <taxon>Tracheophyta</taxon>
        <taxon>Spermatophyta</taxon>
        <taxon>Magnoliopsida</taxon>
        <taxon>Liliopsida</taxon>
        <taxon>Poales</taxon>
        <taxon>Poaceae</taxon>
        <taxon>BOP clade</taxon>
        <taxon>Pooideae</taxon>
        <taxon>Triticodae</taxon>
        <taxon>Triticeae</taxon>
        <taxon>Triticinae</taxon>
        <taxon>Triticum</taxon>
    </lineage>
</organism>
<evidence type="ECO:0000313" key="2">
    <source>
        <dbReference type="EnsemblPlants" id="TuG1812G0200006306.01.T01.cds397357"/>
    </source>
</evidence>
<evidence type="ECO:0000313" key="3">
    <source>
        <dbReference type="Proteomes" id="UP000015106"/>
    </source>
</evidence>
<feature type="transmembrane region" description="Helical" evidence="1">
    <location>
        <begin position="27"/>
        <end position="46"/>
    </location>
</feature>
<keyword evidence="1" id="KW-1133">Transmembrane helix</keyword>
<protein>
    <submittedName>
        <fullName evidence="2">Uncharacterized protein</fullName>
    </submittedName>
</protein>
<keyword evidence="1" id="KW-0472">Membrane</keyword>
<keyword evidence="3" id="KW-1185">Reference proteome</keyword>
<keyword evidence="1" id="KW-0812">Transmembrane</keyword>
<proteinExistence type="predicted"/>
<reference evidence="3" key="1">
    <citation type="journal article" date="2013" name="Nature">
        <title>Draft genome of the wheat A-genome progenitor Triticum urartu.</title>
        <authorList>
            <person name="Ling H.Q."/>
            <person name="Zhao S."/>
            <person name="Liu D."/>
            <person name="Wang J."/>
            <person name="Sun H."/>
            <person name="Zhang C."/>
            <person name="Fan H."/>
            <person name="Li D."/>
            <person name="Dong L."/>
            <person name="Tao Y."/>
            <person name="Gao C."/>
            <person name="Wu H."/>
            <person name="Li Y."/>
            <person name="Cui Y."/>
            <person name="Guo X."/>
            <person name="Zheng S."/>
            <person name="Wang B."/>
            <person name="Yu K."/>
            <person name="Liang Q."/>
            <person name="Yang W."/>
            <person name="Lou X."/>
            <person name="Chen J."/>
            <person name="Feng M."/>
            <person name="Jian J."/>
            <person name="Zhang X."/>
            <person name="Luo G."/>
            <person name="Jiang Y."/>
            <person name="Liu J."/>
            <person name="Wang Z."/>
            <person name="Sha Y."/>
            <person name="Zhang B."/>
            <person name="Wu H."/>
            <person name="Tang D."/>
            <person name="Shen Q."/>
            <person name="Xue P."/>
            <person name="Zou S."/>
            <person name="Wang X."/>
            <person name="Liu X."/>
            <person name="Wang F."/>
            <person name="Yang Y."/>
            <person name="An X."/>
            <person name="Dong Z."/>
            <person name="Zhang K."/>
            <person name="Zhang X."/>
            <person name="Luo M.C."/>
            <person name="Dvorak J."/>
            <person name="Tong Y."/>
            <person name="Wang J."/>
            <person name="Yang H."/>
            <person name="Li Z."/>
            <person name="Wang D."/>
            <person name="Zhang A."/>
            <person name="Wang J."/>
        </authorList>
    </citation>
    <scope>NUCLEOTIDE SEQUENCE</scope>
    <source>
        <strain evidence="3">cv. G1812</strain>
    </source>
</reference>
<reference evidence="2" key="2">
    <citation type="submission" date="2018-03" db="EMBL/GenBank/DDBJ databases">
        <title>The Triticum urartu genome reveals the dynamic nature of wheat genome evolution.</title>
        <authorList>
            <person name="Ling H."/>
            <person name="Ma B."/>
            <person name="Shi X."/>
            <person name="Liu H."/>
            <person name="Dong L."/>
            <person name="Sun H."/>
            <person name="Cao Y."/>
            <person name="Gao Q."/>
            <person name="Zheng S."/>
            <person name="Li Y."/>
            <person name="Yu Y."/>
            <person name="Du H."/>
            <person name="Qi M."/>
            <person name="Li Y."/>
            <person name="Yu H."/>
            <person name="Cui Y."/>
            <person name="Wang N."/>
            <person name="Chen C."/>
            <person name="Wu H."/>
            <person name="Zhao Y."/>
            <person name="Zhang J."/>
            <person name="Li Y."/>
            <person name="Zhou W."/>
            <person name="Zhang B."/>
            <person name="Hu W."/>
            <person name="Eijk M."/>
            <person name="Tang J."/>
            <person name="Witsenboer H."/>
            <person name="Zhao S."/>
            <person name="Li Z."/>
            <person name="Zhang A."/>
            <person name="Wang D."/>
            <person name="Liang C."/>
        </authorList>
    </citation>
    <scope>NUCLEOTIDE SEQUENCE [LARGE SCALE GENOMIC DNA]</scope>
    <source>
        <strain evidence="2">cv. G1812</strain>
    </source>
</reference>
<sequence length="69" mass="7589">MISSIRDWCCAESLPISSSPESTTDSCFFFFFFFFSFSSLIIINSLSPCPAPCCGPVAAGIRIQFLHLP</sequence>